<dbReference type="AlphaFoldDB" id="A0AAD8JRS5"/>
<dbReference type="InterPro" id="IPR011992">
    <property type="entry name" value="EF-hand-dom_pair"/>
</dbReference>
<reference evidence="3" key="1">
    <citation type="journal article" date="2023" name="bioRxiv">
        <title>Improved chromosome-level genome assembly for marigold (Tagetes erecta).</title>
        <authorList>
            <person name="Jiang F."/>
            <person name="Yuan L."/>
            <person name="Wang S."/>
            <person name="Wang H."/>
            <person name="Xu D."/>
            <person name="Wang A."/>
            <person name="Fan W."/>
        </authorList>
    </citation>
    <scope>NUCLEOTIDE SEQUENCE</scope>
    <source>
        <strain evidence="3">WSJ</strain>
        <tissue evidence="3">Leaf</tissue>
    </source>
</reference>
<sequence length="77" mass="8693">MKQFIAFVTTLDTNNDGCISYEELTQAIRNNGGWFARWKANRALKGADDDRNGFVDQNEIPNLVAFAEKELNVIIVT</sequence>
<comment type="caution">
    <text evidence="3">The sequence shown here is derived from an EMBL/GenBank/DDBJ whole genome shotgun (WGS) entry which is preliminary data.</text>
</comment>
<gene>
    <name evidence="3" type="ORF">QVD17_39149</name>
</gene>
<evidence type="ECO:0000259" key="2">
    <source>
        <dbReference type="PROSITE" id="PS50222"/>
    </source>
</evidence>
<dbReference type="SUPFAM" id="SSF47473">
    <property type="entry name" value="EF-hand"/>
    <property type="match status" value="1"/>
</dbReference>
<dbReference type="PROSITE" id="PS50222">
    <property type="entry name" value="EF_HAND_2"/>
    <property type="match status" value="1"/>
</dbReference>
<evidence type="ECO:0000313" key="3">
    <source>
        <dbReference type="EMBL" id="KAK1407532.1"/>
    </source>
</evidence>
<proteinExistence type="predicted"/>
<dbReference type="Proteomes" id="UP001229421">
    <property type="component" value="Unassembled WGS sequence"/>
</dbReference>
<evidence type="ECO:0000313" key="4">
    <source>
        <dbReference type="Proteomes" id="UP001229421"/>
    </source>
</evidence>
<keyword evidence="1" id="KW-0106">Calcium</keyword>
<dbReference type="InterPro" id="IPR018247">
    <property type="entry name" value="EF_Hand_1_Ca_BS"/>
</dbReference>
<name>A0AAD8JRS5_TARER</name>
<feature type="domain" description="EF-hand" evidence="2">
    <location>
        <begin position="1"/>
        <end position="34"/>
    </location>
</feature>
<protein>
    <recommendedName>
        <fullName evidence="2">EF-hand domain-containing protein</fullName>
    </recommendedName>
</protein>
<dbReference type="Gene3D" id="1.10.238.10">
    <property type="entry name" value="EF-hand"/>
    <property type="match status" value="1"/>
</dbReference>
<evidence type="ECO:0000256" key="1">
    <source>
        <dbReference type="ARBA" id="ARBA00022837"/>
    </source>
</evidence>
<dbReference type="EMBL" id="JAUHHV010000011">
    <property type="protein sequence ID" value="KAK1407532.1"/>
    <property type="molecule type" value="Genomic_DNA"/>
</dbReference>
<dbReference type="PROSITE" id="PS00018">
    <property type="entry name" value="EF_HAND_1"/>
    <property type="match status" value="2"/>
</dbReference>
<accession>A0AAD8JRS5</accession>
<dbReference type="GO" id="GO:0005509">
    <property type="term" value="F:calcium ion binding"/>
    <property type="evidence" value="ECO:0007669"/>
    <property type="project" value="InterPro"/>
</dbReference>
<organism evidence="3 4">
    <name type="scientific">Tagetes erecta</name>
    <name type="common">African marigold</name>
    <dbReference type="NCBI Taxonomy" id="13708"/>
    <lineage>
        <taxon>Eukaryota</taxon>
        <taxon>Viridiplantae</taxon>
        <taxon>Streptophyta</taxon>
        <taxon>Embryophyta</taxon>
        <taxon>Tracheophyta</taxon>
        <taxon>Spermatophyta</taxon>
        <taxon>Magnoliopsida</taxon>
        <taxon>eudicotyledons</taxon>
        <taxon>Gunneridae</taxon>
        <taxon>Pentapetalae</taxon>
        <taxon>asterids</taxon>
        <taxon>campanulids</taxon>
        <taxon>Asterales</taxon>
        <taxon>Asteraceae</taxon>
        <taxon>Asteroideae</taxon>
        <taxon>Heliantheae alliance</taxon>
        <taxon>Tageteae</taxon>
        <taxon>Tagetes</taxon>
    </lineage>
</organism>
<keyword evidence="4" id="KW-1185">Reference proteome</keyword>
<dbReference type="InterPro" id="IPR002048">
    <property type="entry name" value="EF_hand_dom"/>
</dbReference>